<evidence type="ECO:0000256" key="2">
    <source>
        <dbReference type="ARBA" id="ARBA00022692"/>
    </source>
</evidence>
<gene>
    <name evidence="8" type="ORF">HMPREF1535_04777</name>
</gene>
<dbReference type="AlphaFoldDB" id="A0A0F5ILH0"/>
<keyword evidence="2 6" id="KW-0812">Transmembrane</keyword>
<feature type="transmembrane region" description="Helical" evidence="6">
    <location>
        <begin position="317"/>
        <end position="335"/>
    </location>
</feature>
<feature type="transmembrane region" description="Helical" evidence="6">
    <location>
        <begin position="66"/>
        <end position="83"/>
    </location>
</feature>
<evidence type="ECO:0000256" key="3">
    <source>
        <dbReference type="ARBA" id="ARBA00022989"/>
    </source>
</evidence>
<dbReference type="InterPro" id="IPR019734">
    <property type="entry name" value="TPR_rpt"/>
</dbReference>
<feature type="transmembrane region" description="Helical" evidence="6">
    <location>
        <begin position="12"/>
        <end position="31"/>
    </location>
</feature>
<evidence type="ECO:0000259" key="7">
    <source>
        <dbReference type="Pfam" id="PF04932"/>
    </source>
</evidence>
<feature type="transmembrane region" description="Helical" evidence="6">
    <location>
        <begin position="347"/>
        <end position="364"/>
    </location>
</feature>
<dbReference type="GeneID" id="69978880"/>
<dbReference type="GO" id="GO:0016020">
    <property type="term" value="C:membrane"/>
    <property type="evidence" value="ECO:0007669"/>
    <property type="project" value="UniProtKB-SubCell"/>
</dbReference>
<feature type="repeat" description="TPR" evidence="5">
    <location>
        <begin position="485"/>
        <end position="518"/>
    </location>
</feature>
<keyword evidence="5" id="KW-0802">TPR repeat</keyword>
<dbReference type="STRING" id="927665.HMPREF1535_04777"/>
<dbReference type="InterPro" id="IPR011990">
    <property type="entry name" value="TPR-like_helical_dom_sf"/>
</dbReference>
<reference evidence="8 9" key="1">
    <citation type="submission" date="2013-04" db="EMBL/GenBank/DDBJ databases">
        <title>The Genome Sequence of Parabacteroides goldsteinii DSM 19448.</title>
        <authorList>
            <consortium name="The Broad Institute Genomics Platform"/>
            <person name="Earl A."/>
            <person name="Ward D."/>
            <person name="Feldgarden M."/>
            <person name="Gevers D."/>
            <person name="Martens E."/>
            <person name="Sakamoto M."/>
            <person name="Benno Y."/>
            <person name="Song Y."/>
            <person name="Liu C."/>
            <person name="Lee J."/>
            <person name="Bolanos M."/>
            <person name="Vaisanen M.L."/>
            <person name="Finegold S.M."/>
            <person name="Walker B."/>
            <person name="Young S."/>
            <person name="Zeng Q."/>
            <person name="Gargeya S."/>
            <person name="Fitzgerald M."/>
            <person name="Haas B."/>
            <person name="Abouelleil A."/>
            <person name="Allen A.W."/>
            <person name="Alvarado L."/>
            <person name="Arachchi H.M."/>
            <person name="Berlin A.M."/>
            <person name="Chapman S.B."/>
            <person name="Gainer-Dewar J."/>
            <person name="Goldberg J."/>
            <person name="Griggs A."/>
            <person name="Gujja S."/>
            <person name="Hansen M."/>
            <person name="Howarth C."/>
            <person name="Imamovic A."/>
            <person name="Ireland A."/>
            <person name="Larimer J."/>
            <person name="McCowan C."/>
            <person name="Murphy C."/>
            <person name="Pearson M."/>
            <person name="Poon T.W."/>
            <person name="Priest M."/>
            <person name="Roberts A."/>
            <person name="Saif S."/>
            <person name="Shea T."/>
            <person name="Sisk P."/>
            <person name="Sykes S."/>
            <person name="Wortman J."/>
            <person name="Nusbaum C."/>
            <person name="Birren B."/>
        </authorList>
    </citation>
    <scope>NUCLEOTIDE SEQUENCE [LARGE SCALE GENOMIC DNA]</scope>
    <source>
        <strain evidence="8 9">DSM 19448</strain>
    </source>
</reference>
<comment type="caution">
    <text evidence="8">The sequence shown here is derived from an EMBL/GenBank/DDBJ whole genome shotgun (WGS) entry which is preliminary data.</text>
</comment>
<accession>A0A0F5ILH0</accession>
<proteinExistence type="predicted"/>
<evidence type="ECO:0000313" key="9">
    <source>
        <dbReference type="Proteomes" id="UP000033047"/>
    </source>
</evidence>
<protein>
    <recommendedName>
        <fullName evidence="7">O-antigen ligase-related domain-containing protein</fullName>
    </recommendedName>
</protein>
<dbReference type="InterPro" id="IPR051533">
    <property type="entry name" value="WaaL-like"/>
</dbReference>
<feature type="transmembrane region" description="Helical" evidence="6">
    <location>
        <begin position="171"/>
        <end position="187"/>
    </location>
</feature>
<dbReference type="Proteomes" id="UP000033047">
    <property type="component" value="Unassembled WGS sequence"/>
</dbReference>
<name>A0A0F5ILH0_9BACT</name>
<dbReference type="InterPro" id="IPR007016">
    <property type="entry name" value="O-antigen_ligase-rel_domated"/>
</dbReference>
<feature type="domain" description="O-antigen ligase-related" evidence="7">
    <location>
        <begin position="177"/>
        <end position="325"/>
    </location>
</feature>
<comment type="subcellular location">
    <subcellularLocation>
        <location evidence="1">Membrane</location>
        <topology evidence="1">Multi-pass membrane protein</topology>
    </subcellularLocation>
</comment>
<feature type="transmembrane region" description="Helical" evidence="6">
    <location>
        <begin position="89"/>
        <end position="105"/>
    </location>
</feature>
<feature type="transmembrane region" description="Helical" evidence="6">
    <location>
        <begin position="396"/>
        <end position="415"/>
    </location>
</feature>
<evidence type="ECO:0000256" key="1">
    <source>
        <dbReference type="ARBA" id="ARBA00004141"/>
    </source>
</evidence>
<sequence>MKSRLYISNKWETNLLPSTLLTCLLFFYPLITNNINYGYLKEIFVFSISIIFILHYLLFKNRIFIYIYDIYIAIGIIYIIFNIKNWDNDTYVIICYIILFFCISKTRWNINILLIIISISTIHALISIYNNYTSPLIGIMRNSGITGIYLAITYPIGFYFLLNTKDIMQKIIYGSNSVLIIISIYLTDSRSAILSISICTIYIYIKSSNTIINHIRKINIKQTTICILLFTSLGILFLYNLINHRKDSVDGRILIYKITTKMIFDKPILGFGYNTFYSVYPDYQASYFSTNPDSKYKIFADNTKYGFNEVLQIGVEYGIIGIILTLIFIIYLLTIKTNENKFIISPLKYSVLSILIVSLSSYPLRRVETLLTITILIGILASFEKRILFSFNKIQCKLLIILFSFFSFSFIGSIINRKNAYTIWQNTKNTSISDKEKMTIYNSIKDKLKYDTQFLYNYAVILSKCQKNEESNIHLDKILTHMNTSSIWILKGNNYKNINNLHEAIKCYTYASKIVPNRIFPLYQLMLIYKEYNKQNQMIKIAKHIKEFNVKIPSYTTQKIKEEANEIISIYN</sequence>
<dbReference type="Pfam" id="PF04932">
    <property type="entry name" value="Wzy_C"/>
    <property type="match status" value="1"/>
</dbReference>
<keyword evidence="3 6" id="KW-1133">Transmembrane helix</keyword>
<evidence type="ECO:0000256" key="4">
    <source>
        <dbReference type="ARBA" id="ARBA00023136"/>
    </source>
</evidence>
<dbReference type="SUPFAM" id="SSF48452">
    <property type="entry name" value="TPR-like"/>
    <property type="match status" value="1"/>
</dbReference>
<feature type="transmembrane region" description="Helical" evidence="6">
    <location>
        <begin position="112"/>
        <end position="132"/>
    </location>
</feature>
<keyword evidence="4 6" id="KW-0472">Membrane</keyword>
<dbReference type="PATRIC" id="fig|927665.4.peg.4898"/>
<feature type="transmembrane region" description="Helical" evidence="6">
    <location>
        <begin position="370"/>
        <end position="389"/>
    </location>
</feature>
<feature type="transmembrane region" description="Helical" evidence="6">
    <location>
        <begin position="43"/>
        <end position="59"/>
    </location>
</feature>
<dbReference type="PANTHER" id="PTHR37422:SF13">
    <property type="entry name" value="LIPOPOLYSACCHARIDE BIOSYNTHESIS PROTEIN PA4999-RELATED"/>
    <property type="match status" value="1"/>
</dbReference>
<feature type="transmembrane region" description="Helical" evidence="6">
    <location>
        <begin position="144"/>
        <end position="162"/>
    </location>
</feature>
<dbReference type="PANTHER" id="PTHR37422">
    <property type="entry name" value="TEICHURONIC ACID BIOSYNTHESIS PROTEIN TUAE"/>
    <property type="match status" value="1"/>
</dbReference>
<dbReference type="PROSITE" id="PS50005">
    <property type="entry name" value="TPR"/>
    <property type="match status" value="1"/>
</dbReference>
<dbReference type="Gene3D" id="1.25.40.10">
    <property type="entry name" value="Tetratricopeptide repeat domain"/>
    <property type="match status" value="1"/>
</dbReference>
<evidence type="ECO:0000256" key="5">
    <source>
        <dbReference type="PROSITE-ProRule" id="PRU00339"/>
    </source>
</evidence>
<dbReference type="RefSeq" id="WP_046147768.1">
    <property type="nucleotide sequence ID" value="NZ_KQ033914.1"/>
</dbReference>
<feature type="transmembrane region" description="Helical" evidence="6">
    <location>
        <begin position="224"/>
        <end position="242"/>
    </location>
</feature>
<dbReference type="HOGENOM" id="CLU_030792_1_0_10"/>
<feature type="transmembrane region" description="Helical" evidence="6">
    <location>
        <begin position="193"/>
        <end position="212"/>
    </location>
</feature>
<dbReference type="EMBL" id="AQHV01000027">
    <property type="protein sequence ID" value="KKB45962.1"/>
    <property type="molecule type" value="Genomic_DNA"/>
</dbReference>
<evidence type="ECO:0000313" key="8">
    <source>
        <dbReference type="EMBL" id="KKB45962.1"/>
    </source>
</evidence>
<evidence type="ECO:0000256" key="6">
    <source>
        <dbReference type="SAM" id="Phobius"/>
    </source>
</evidence>
<organism evidence="8 9">
    <name type="scientific">Parabacteroides goldsteinii DSM 19448 = WAL 12034</name>
    <dbReference type="NCBI Taxonomy" id="927665"/>
    <lineage>
        <taxon>Bacteria</taxon>
        <taxon>Pseudomonadati</taxon>
        <taxon>Bacteroidota</taxon>
        <taxon>Bacteroidia</taxon>
        <taxon>Bacteroidales</taxon>
        <taxon>Tannerellaceae</taxon>
        <taxon>Parabacteroides</taxon>
    </lineage>
</organism>